<dbReference type="Proteomes" id="UP000287394">
    <property type="component" value="Chromosome"/>
</dbReference>
<gene>
    <name evidence="1" type="ORF">CCAX7_28180</name>
</gene>
<dbReference type="KEGG" id="ccot:CCAX7_28180"/>
<keyword evidence="2" id="KW-1185">Reference proteome</keyword>
<dbReference type="AlphaFoldDB" id="A0A402CTD1"/>
<name>A0A402CTD1_9BACT</name>
<proteinExistence type="predicted"/>
<accession>A0A402CTD1</accession>
<evidence type="ECO:0000313" key="1">
    <source>
        <dbReference type="EMBL" id="BDI30767.1"/>
    </source>
</evidence>
<protein>
    <submittedName>
        <fullName evidence="1">Uncharacterized protein</fullName>
    </submittedName>
</protein>
<dbReference type="EMBL" id="AP025739">
    <property type="protein sequence ID" value="BDI30767.1"/>
    <property type="molecule type" value="Genomic_DNA"/>
</dbReference>
<organism evidence="1 2">
    <name type="scientific">Capsulimonas corticalis</name>
    <dbReference type="NCBI Taxonomy" id="2219043"/>
    <lineage>
        <taxon>Bacteria</taxon>
        <taxon>Bacillati</taxon>
        <taxon>Armatimonadota</taxon>
        <taxon>Armatimonadia</taxon>
        <taxon>Capsulimonadales</taxon>
        <taxon>Capsulimonadaceae</taxon>
        <taxon>Capsulimonas</taxon>
    </lineage>
</organism>
<reference evidence="1 2" key="1">
    <citation type="journal article" date="2019" name="Int. J. Syst. Evol. Microbiol.">
        <title>Capsulimonas corticalis gen. nov., sp. nov., an aerobic capsulated bacterium, of a novel bacterial order, Capsulimonadales ord. nov., of the class Armatimonadia of the phylum Armatimonadetes.</title>
        <authorList>
            <person name="Li J."/>
            <person name="Kudo C."/>
            <person name="Tonouchi A."/>
        </authorList>
    </citation>
    <scope>NUCLEOTIDE SEQUENCE [LARGE SCALE GENOMIC DNA]</scope>
    <source>
        <strain evidence="1 2">AX-7</strain>
    </source>
</reference>
<evidence type="ECO:0000313" key="2">
    <source>
        <dbReference type="Proteomes" id="UP000287394"/>
    </source>
</evidence>
<sequence length="75" mass="7732">MTPNAASASSGSVGTTLSISIRPAFGRKVADARFLWRAESSVILAFAFDLPIVAIADCGDGDAFEGGSAFYPGKF</sequence>